<dbReference type="Pfam" id="PF00644">
    <property type="entry name" value="PARP"/>
    <property type="match status" value="1"/>
</dbReference>
<proteinExistence type="inferred from homology"/>
<feature type="domain" description="Macro" evidence="9">
    <location>
        <begin position="1"/>
        <end position="174"/>
    </location>
</feature>
<dbReference type="Gene3D" id="3.90.228.10">
    <property type="match status" value="1"/>
</dbReference>
<dbReference type="PANTHER" id="PTHR14453">
    <property type="entry name" value="PARP/ZINC FINGER CCCH TYPE DOMAIN CONTAINING PROTEIN"/>
    <property type="match status" value="1"/>
</dbReference>
<dbReference type="SUPFAM" id="SSF52949">
    <property type="entry name" value="Macro domain-like"/>
    <property type="match status" value="2"/>
</dbReference>
<dbReference type="FunFam" id="3.90.228.10:FF:000008">
    <property type="entry name" value="Poly [ADP-ribose] polymerase"/>
    <property type="match status" value="1"/>
</dbReference>
<evidence type="ECO:0000256" key="3">
    <source>
        <dbReference type="ARBA" id="ARBA00022679"/>
    </source>
</evidence>
<keyword evidence="3 7" id="KW-0808">Transferase</keyword>
<accession>A0AAV6ZTU8</accession>
<dbReference type="GO" id="GO:0070212">
    <property type="term" value="P:protein poly-ADP-ribosylation"/>
    <property type="evidence" value="ECO:0007669"/>
    <property type="project" value="TreeGrafter"/>
</dbReference>
<keyword evidence="5" id="KW-0539">Nucleus</keyword>
<dbReference type="GO" id="GO:0003950">
    <property type="term" value="F:NAD+ poly-ADP-ribosyltransferase activity"/>
    <property type="evidence" value="ECO:0007669"/>
    <property type="project" value="UniProtKB-UniRule"/>
</dbReference>
<evidence type="ECO:0000256" key="4">
    <source>
        <dbReference type="ARBA" id="ARBA00023027"/>
    </source>
</evidence>
<evidence type="ECO:0000313" key="10">
    <source>
        <dbReference type="EMBL" id="KAG8549478.1"/>
    </source>
</evidence>
<dbReference type="GO" id="GO:0005737">
    <property type="term" value="C:cytoplasm"/>
    <property type="evidence" value="ECO:0007669"/>
    <property type="project" value="TreeGrafter"/>
</dbReference>
<comment type="subcellular location">
    <subcellularLocation>
        <location evidence="1">Nucleus</location>
    </subcellularLocation>
</comment>
<comment type="caution">
    <text evidence="10">The sequence shown here is derived from an EMBL/GenBank/DDBJ whole genome shotgun (WGS) entry which is preliminary data.</text>
</comment>
<evidence type="ECO:0000256" key="2">
    <source>
        <dbReference type="ARBA" id="ARBA00022676"/>
    </source>
</evidence>
<dbReference type="PROSITE" id="PS51154">
    <property type="entry name" value="MACRO"/>
    <property type="match status" value="2"/>
</dbReference>
<dbReference type="GO" id="GO:1990404">
    <property type="term" value="F:NAD+-protein mono-ADP-ribosyltransferase activity"/>
    <property type="evidence" value="ECO:0007669"/>
    <property type="project" value="TreeGrafter"/>
</dbReference>
<dbReference type="Gene3D" id="3.40.220.10">
    <property type="entry name" value="Leucine Aminopeptidase, subunit E, domain 1"/>
    <property type="match status" value="2"/>
</dbReference>
<dbReference type="CDD" id="cd01439">
    <property type="entry name" value="TCCD_inducible_PARP_like"/>
    <property type="match status" value="1"/>
</dbReference>
<keyword evidence="11" id="KW-1185">Reference proteome</keyword>
<dbReference type="Pfam" id="PF01661">
    <property type="entry name" value="Macro"/>
    <property type="match status" value="2"/>
</dbReference>
<evidence type="ECO:0000259" key="8">
    <source>
        <dbReference type="PROSITE" id="PS51059"/>
    </source>
</evidence>
<evidence type="ECO:0000313" key="11">
    <source>
        <dbReference type="Proteomes" id="UP000824782"/>
    </source>
</evidence>
<dbReference type="EMBL" id="WNYA01000178">
    <property type="protein sequence ID" value="KAG8549478.1"/>
    <property type="molecule type" value="Genomic_DNA"/>
</dbReference>
<dbReference type="InterPro" id="IPR002589">
    <property type="entry name" value="Macro_dom"/>
</dbReference>
<evidence type="ECO:0000256" key="1">
    <source>
        <dbReference type="ARBA" id="ARBA00004123"/>
    </source>
</evidence>
<keyword evidence="2 7" id="KW-0328">Glycosyltransferase</keyword>
<comment type="similarity">
    <text evidence="6">Belongs to the ARTD/PARP family.</text>
</comment>
<dbReference type="PANTHER" id="PTHR14453:SF67">
    <property type="entry name" value="POLY [ADP-RIBOSE] POLYMERASE"/>
    <property type="match status" value="1"/>
</dbReference>
<evidence type="ECO:0000256" key="5">
    <source>
        <dbReference type="ARBA" id="ARBA00023242"/>
    </source>
</evidence>
<keyword evidence="4 7" id="KW-0520">NAD</keyword>
<dbReference type="InterPro" id="IPR012317">
    <property type="entry name" value="Poly(ADP-ribose)pol_cat_dom"/>
</dbReference>
<name>A0AAV6ZTU8_ENGPU</name>
<dbReference type="PROSITE" id="PS51059">
    <property type="entry name" value="PARP_CATALYTIC"/>
    <property type="match status" value="1"/>
</dbReference>
<dbReference type="GO" id="GO:0003714">
    <property type="term" value="F:transcription corepressor activity"/>
    <property type="evidence" value="ECO:0007669"/>
    <property type="project" value="TreeGrafter"/>
</dbReference>
<sequence length="572" mass="63123">MDDIVMTVCETSVKLKKGNITAQSTDAIVNLNYASLDCHDGVSKAILEGAGPAVRDECKGLAGLPNNGFVVTTGGNLKCCKIIHVIDVQQHNIVASVVKALKASDSNNLASISLPAMGTGTSGLKAEVSIRLMIKGIEDYLTDPSVMTVISEIVIVVFEQNIYDKYHSFFQNFKINNPRVSAFGKSIELIKGDITHQVVDCIVNLTNSLLNQSCGVSGAILSAAGDTVKEECKEIGFLSTNGVAVTSGGNLESSHIMHIIGPTRVPDYEPAIDRILQECHKNKFTSVALPAIGTGMAGVDVEASIKAILSSILNYLSDTLIPSLETILIIVIQEPIYKKYLEVFQAKSKELKTIQREEKIVSAMNHGVKFNFPQAWTDIRTSEFQEVILQQTSQEYKNVKDRFFRSASVRNFEITEIKRIQNVPLWQSFTIIKQTVDRRNIGQQNIRHLYHGTHSDAIGNINHDGFNRIYCGKNGVMYGSGTYFAVESQYSCQDVYSRLDANGKKYIYQAAVITGQYCVGKRTYKEAPHIDGDPNKGRYDSVVDDTANPKIFVVFHDDVAYPEYLITFKKTS</sequence>
<evidence type="ECO:0000256" key="7">
    <source>
        <dbReference type="RuleBase" id="RU362114"/>
    </source>
</evidence>
<dbReference type="GO" id="GO:0005634">
    <property type="term" value="C:nucleus"/>
    <property type="evidence" value="ECO:0007669"/>
    <property type="project" value="UniProtKB-SubCell"/>
</dbReference>
<protein>
    <recommendedName>
        <fullName evidence="7">Poly [ADP-ribose] polymerase</fullName>
        <shortName evidence="7">PARP</shortName>
        <ecNumber evidence="7">2.4.2.-</ecNumber>
    </recommendedName>
</protein>
<dbReference type="Proteomes" id="UP000824782">
    <property type="component" value="Unassembled WGS sequence"/>
</dbReference>
<dbReference type="InterPro" id="IPR043472">
    <property type="entry name" value="Macro_dom-like"/>
</dbReference>
<feature type="domain" description="PARP catalytic" evidence="8">
    <location>
        <begin position="372"/>
        <end position="572"/>
    </location>
</feature>
<dbReference type="SUPFAM" id="SSF56399">
    <property type="entry name" value="ADP-ribosylation"/>
    <property type="match status" value="1"/>
</dbReference>
<organism evidence="10 11">
    <name type="scientific">Engystomops pustulosus</name>
    <name type="common">Tungara frog</name>
    <name type="synonym">Physalaemus pustulosus</name>
    <dbReference type="NCBI Taxonomy" id="76066"/>
    <lineage>
        <taxon>Eukaryota</taxon>
        <taxon>Metazoa</taxon>
        <taxon>Chordata</taxon>
        <taxon>Craniata</taxon>
        <taxon>Vertebrata</taxon>
        <taxon>Euteleostomi</taxon>
        <taxon>Amphibia</taxon>
        <taxon>Batrachia</taxon>
        <taxon>Anura</taxon>
        <taxon>Neobatrachia</taxon>
        <taxon>Hyloidea</taxon>
        <taxon>Leptodactylidae</taxon>
        <taxon>Leiuperinae</taxon>
        <taxon>Engystomops</taxon>
    </lineage>
</organism>
<dbReference type="EC" id="2.4.2.-" evidence="7"/>
<evidence type="ECO:0000256" key="6">
    <source>
        <dbReference type="ARBA" id="ARBA00024347"/>
    </source>
</evidence>
<feature type="domain" description="Macro" evidence="9">
    <location>
        <begin position="174"/>
        <end position="348"/>
    </location>
</feature>
<dbReference type="InterPro" id="IPR052056">
    <property type="entry name" value="Mono-ARTD/PARP"/>
</dbReference>
<evidence type="ECO:0000259" key="9">
    <source>
        <dbReference type="PROSITE" id="PS51154"/>
    </source>
</evidence>
<reference evidence="10" key="1">
    <citation type="thesis" date="2020" institute="ProQuest LLC" country="789 East Eisenhower Parkway, Ann Arbor, MI, USA">
        <title>Comparative Genomics and Chromosome Evolution.</title>
        <authorList>
            <person name="Mudd A.B."/>
        </authorList>
    </citation>
    <scope>NUCLEOTIDE SEQUENCE</scope>
    <source>
        <strain evidence="10">237g6f4</strain>
        <tissue evidence="10">Blood</tissue>
    </source>
</reference>
<dbReference type="SMART" id="SM00506">
    <property type="entry name" value="A1pp"/>
    <property type="match status" value="2"/>
</dbReference>
<dbReference type="AlphaFoldDB" id="A0AAV6ZTU8"/>
<gene>
    <name evidence="10" type="ORF">GDO81_021080</name>
</gene>
<dbReference type="GO" id="GO:0010629">
    <property type="term" value="P:negative regulation of gene expression"/>
    <property type="evidence" value="ECO:0007669"/>
    <property type="project" value="TreeGrafter"/>
</dbReference>